<dbReference type="Proteomes" id="UP000316726">
    <property type="component" value="Chromosome 11"/>
</dbReference>
<dbReference type="EMBL" id="CP031044">
    <property type="protein sequence ID" value="QDZ23694.1"/>
    <property type="molecule type" value="Genomic_DNA"/>
</dbReference>
<proteinExistence type="predicted"/>
<evidence type="ECO:0000256" key="1">
    <source>
        <dbReference type="SAM" id="MobiDB-lite"/>
    </source>
</evidence>
<name>A0A5B8MVC3_9CHLO</name>
<evidence type="ECO:0000313" key="2">
    <source>
        <dbReference type="EMBL" id="CAD9718634.1"/>
    </source>
</evidence>
<feature type="region of interest" description="Disordered" evidence="1">
    <location>
        <begin position="102"/>
        <end position="121"/>
    </location>
</feature>
<dbReference type="AlphaFoldDB" id="A0A5B8MVC3"/>
<reference evidence="2" key="2">
    <citation type="submission" date="2021-01" db="EMBL/GenBank/DDBJ databases">
        <authorList>
            <person name="Corre E."/>
            <person name="Pelletier E."/>
            <person name="Niang G."/>
            <person name="Scheremetjew M."/>
            <person name="Finn R."/>
            <person name="Kale V."/>
            <person name="Holt S."/>
            <person name="Cochrane G."/>
            <person name="Meng A."/>
            <person name="Brown T."/>
            <person name="Cohen L."/>
        </authorList>
    </citation>
    <scope>NUCLEOTIDE SEQUENCE</scope>
    <source>
        <strain evidence="2">CCMP1205</strain>
    </source>
</reference>
<feature type="compositionally biased region" description="Basic residues" evidence="1">
    <location>
        <begin position="303"/>
        <end position="314"/>
    </location>
</feature>
<evidence type="ECO:0008006" key="5">
    <source>
        <dbReference type="Google" id="ProtNLM"/>
    </source>
</evidence>
<reference evidence="3 4" key="1">
    <citation type="submission" date="2018-07" db="EMBL/GenBank/DDBJ databases">
        <title>The complete nuclear genome of the prasinophyte Chloropicon primus (CCMP1205).</title>
        <authorList>
            <person name="Pombert J.-F."/>
            <person name="Otis C."/>
            <person name="Turmel M."/>
            <person name="Lemieux C."/>
        </authorList>
    </citation>
    <scope>NUCLEOTIDE SEQUENCE [LARGE SCALE GENOMIC DNA]</scope>
    <source>
        <strain evidence="3 4">CCMP1205</strain>
    </source>
</reference>
<dbReference type="EMBL" id="HBHL01011350">
    <property type="protein sequence ID" value="CAD9718634.1"/>
    <property type="molecule type" value="Transcribed_RNA"/>
</dbReference>
<evidence type="ECO:0000313" key="4">
    <source>
        <dbReference type="Proteomes" id="UP000316726"/>
    </source>
</evidence>
<evidence type="ECO:0000313" key="3">
    <source>
        <dbReference type="EMBL" id="QDZ23694.1"/>
    </source>
</evidence>
<organism evidence="3 4">
    <name type="scientific">Chloropicon primus</name>
    <dbReference type="NCBI Taxonomy" id="1764295"/>
    <lineage>
        <taxon>Eukaryota</taxon>
        <taxon>Viridiplantae</taxon>
        <taxon>Chlorophyta</taxon>
        <taxon>Chloropicophyceae</taxon>
        <taxon>Chloropicales</taxon>
        <taxon>Chloropicaceae</taxon>
        <taxon>Chloropicon</taxon>
    </lineage>
</organism>
<protein>
    <recommendedName>
        <fullName evidence="5">Chromo domain-containing protein</fullName>
    </recommendedName>
</protein>
<accession>A0A5B8MVC3</accession>
<gene>
    <name evidence="3" type="ORF">A3770_11p62120</name>
    <name evidence="2" type="ORF">CPRI1469_LOCUS7500</name>
</gene>
<sequence length="386" mass="44796">MDETKQKQFLFGNMVENKVILWRRMKHEYFPKVLKQLSWDLSEETNYPEEDWKGWEMIATEAGLVARAKKLGLEAMDWGFMRRFWDEEEEVVKNAERLNVVCEDPDPDARPREQSEESLTDLSLDVDYEEDQNKKELEEELVPWRGDSVVQKEYEIEIVNKTVKSRRKGRQQVRYTVHFVGYPDSENICVDAAHLRKEHKDGANCIARYEASQKGRSVGTSQARAMLLKSKLEKKEDVSAEENDSYQSQPPEPQRFKGKRKKRTENPEEEDFFRTLNDAKNGPSETADGENFNPYRGEQGRSSKGHWSKARRKENRAPVGSTSAWERVEVENVAVGKNQLDITFSNGRVLSSKEAHTIPELRLKLLEKYEGTILALTQTFALITQK</sequence>
<keyword evidence="4" id="KW-1185">Reference proteome</keyword>
<feature type="region of interest" description="Disordered" evidence="1">
    <location>
        <begin position="234"/>
        <end position="320"/>
    </location>
</feature>